<protein>
    <submittedName>
        <fullName evidence="6">LysR family transcriptional regulator</fullName>
    </submittedName>
</protein>
<dbReference type="InterPro" id="IPR036390">
    <property type="entry name" value="WH_DNA-bd_sf"/>
</dbReference>
<feature type="domain" description="HTH lysR-type" evidence="5">
    <location>
        <begin position="1"/>
        <end position="58"/>
    </location>
</feature>
<dbReference type="Pfam" id="PF00126">
    <property type="entry name" value="HTH_1"/>
    <property type="match status" value="1"/>
</dbReference>
<dbReference type="Gene3D" id="1.10.10.10">
    <property type="entry name" value="Winged helix-like DNA-binding domain superfamily/Winged helix DNA-binding domain"/>
    <property type="match status" value="1"/>
</dbReference>
<gene>
    <name evidence="6" type="ORF">O1D97_13725</name>
</gene>
<dbReference type="InterPro" id="IPR000847">
    <property type="entry name" value="LysR_HTH_N"/>
</dbReference>
<dbReference type="Pfam" id="PF03466">
    <property type="entry name" value="LysR_substrate"/>
    <property type="match status" value="1"/>
</dbReference>
<dbReference type="PANTHER" id="PTHR30346:SF0">
    <property type="entry name" value="HCA OPERON TRANSCRIPTIONAL ACTIVATOR HCAR"/>
    <property type="match status" value="1"/>
</dbReference>
<dbReference type="CDD" id="cd08414">
    <property type="entry name" value="PBP2_LTTR_aromatics_like"/>
    <property type="match status" value="1"/>
</dbReference>
<evidence type="ECO:0000259" key="5">
    <source>
        <dbReference type="PROSITE" id="PS50931"/>
    </source>
</evidence>
<evidence type="ECO:0000256" key="4">
    <source>
        <dbReference type="ARBA" id="ARBA00023163"/>
    </source>
</evidence>
<keyword evidence="7" id="KW-1185">Reference proteome</keyword>
<dbReference type="PROSITE" id="PS50931">
    <property type="entry name" value="HTH_LYSR"/>
    <property type="match status" value="1"/>
</dbReference>
<evidence type="ECO:0000256" key="3">
    <source>
        <dbReference type="ARBA" id="ARBA00023125"/>
    </source>
</evidence>
<sequence>MRFRKLHYFVTVAEELHFGRAAQRLHISQPPLSQQIKSLEDELEATLFDRTSQRVTLTKAGEALLPQAKSLLQMWQNTQEQVKAVSKGEEGNLSVGFIWATGTPHFSKGIGDFKKKYAKATLNLESMSTVDALQGLALDKIDLAFVFLNPSVDVSLFKNCHYEHQDNLLALHEDHPLSNKTEVSLSDLKGESFIMFARSSHPSLYDQIMNSLHAASVQPNIVQIAKVTQTTRTLVAAGVGIAIVPESTQYDQREGLVYRPITDKLPDLEIHMVWKAERETPLMLRFMEHMLEHVNERH</sequence>
<dbReference type="RefSeq" id="WP_269126418.1">
    <property type="nucleotide sequence ID" value="NZ_JAPUBN010000018.1"/>
</dbReference>
<evidence type="ECO:0000313" key="7">
    <source>
        <dbReference type="Proteomes" id="UP001149719"/>
    </source>
</evidence>
<dbReference type="Proteomes" id="UP001149719">
    <property type="component" value="Unassembled WGS sequence"/>
</dbReference>
<dbReference type="Gene3D" id="3.40.190.10">
    <property type="entry name" value="Periplasmic binding protein-like II"/>
    <property type="match status" value="2"/>
</dbReference>
<evidence type="ECO:0000313" key="6">
    <source>
        <dbReference type="EMBL" id="MCZ2722640.1"/>
    </source>
</evidence>
<accession>A0ABT4JWL4</accession>
<keyword evidence="3" id="KW-0238">DNA-binding</keyword>
<comment type="caution">
    <text evidence="6">The sequence shown here is derived from an EMBL/GenBank/DDBJ whole genome shotgun (WGS) entry which is preliminary data.</text>
</comment>
<dbReference type="InterPro" id="IPR005119">
    <property type="entry name" value="LysR_subst-bd"/>
</dbReference>
<organism evidence="6 7">
    <name type="scientific">Marinomonas phaeophyticola</name>
    <dbReference type="NCBI Taxonomy" id="3004091"/>
    <lineage>
        <taxon>Bacteria</taxon>
        <taxon>Pseudomonadati</taxon>
        <taxon>Pseudomonadota</taxon>
        <taxon>Gammaproteobacteria</taxon>
        <taxon>Oceanospirillales</taxon>
        <taxon>Oceanospirillaceae</taxon>
        <taxon>Marinomonas</taxon>
    </lineage>
</organism>
<dbReference type="SUPFAM" id="SSF46785">
    <property type="entry name" value="Winged helix' DNA-binding domain"/>
    <property type="match status" value="1"/>
</dbReference>
<name>A0ABT4JWL4_9GAMM</name>
<dbReference type="EMBL" id="JAPUBN010000018">
    <property type="protein sequence ID" value="MCZ2722640.1"/>
    <property type="molecule type" value="Genomic_DNA"/>
</dbReference>
<evidence type="ECO:0000256" key="1">
    <source>
        <dbReference type="ARBA" id="ARBA00009437"/>
    </source>
</evidence>
<dbReference type="SUPFAM" id="SSF53850">
    <property type="entry name" value="Periplasmic binding protein-like II"/>
    <property type="match status" value="1"/>
</dbReference>
<reference evidence="6" key="1">
    <citation type="submission" date="2022-12" db="EMBL/GenBank/DDBJ databases">
        <title>Marinomonas 15G1-11 sp. nov, isolated from marine algae.</title>
        <authorList>
            <person name="Butt M."/>
            <person name="Choi D.G."/>
            <person name="Kim J.M."/>
            <person name="Lee J.K."/>
            <person name="Baek J.H."/>
            <person name="Jeon C.O."/>
        </authorList>
    </citation>
    <scope>NUCLEOTIDE SEQUENCE</scope>
    <source>
        <strain evidence="6">15G1-11</strain>
    </source>
</reference>
<dbReference type="PRINTS" id="PR00039">
    <property type="entry name" value="HTHLYSR"/>
</dbReference>
<proteinExistence type="inferred from homology"/>
<dbReference type="PANTHER" id="PTHR30346">
    <property type="entry name" value="TRANSCRIPTIONAL DUAL REGULATOR HCAR-RELATED"/>
    <property type="match status" value="1"/>
</dbReference>
<evidence type="ECO:0000256" key="2">
    <source>
        <dbReference type="ARBA" id="ARBA00023015"/>
    </source>
</evidence>
<keyword evidence="4" id="KW-0804">Transcription</keyword>
<keyword evidence="2" id="KW-0805">Transcription regulation</keyword>
<comment type="similarity">
    <text evidence="1">Belongs to the LysR transcriptional regulatory family.</text>
</comment>
<dbReference type="InterPro" id="IPR036388">
    <property type="entry name" value="WH-like_DNA-bd_sf"/>
</dbReference>